<evidence type="ECO:0000313" key="9">
    <source>
        <dbReference type="WBParaSite" id="Pan_g15632.t1"/>
    </source>
</evidence>
<keyword evidence="5 7" id="KW-0472">Membrane</keyword>
<accession>A0A7E4V234</accession>
<evidence type="ECO:0000256" key="6">
    <source>
        <dbReference type="SAM" id="Coils"/>
    </source>
</evidence>
<feature type="transmembrane region" description="Helical" evidence="7">
    <location>
        <begin position="137"/>
        <end position="157"/>
    </location>
</feature>
<evidence type="ECO:0000256" key="5">
    <source>
        <dbReference type="ARBA" id="ARBA00023136"/>
    </source>
</evidence>
<dbReference type="Pfam" id="PF07851">
    <property type="entry name" value="TMEM120A-B"/>
    <property type="match status" value="1"/>
</dbReference>
<keyword evidence="4 7" id="KW-1133">Transmembrane helix</keyword>
<comment type="subcellular location">
    <subcellularLocation>
        <location evidence="1">Membrane</location>
        <topology evidence="1">Multi-pass membrane protein</topology>
    </subcellularLocation>
</comment>
<feature type="transmembrane region" description="Helical" evidence="7">
    <location>
        <begin position="275"/>
        <end position="298"/>
    </location>
</feature>
<keyword evidence="3 7" id="KW-0812">Transmembrane</keyword>
<protein>
    <submittedName>
        <fullName evidence="9">Transmembrane protein</fullName>
    </submittedName>
</protein>
<feature type="transmembrane region" description="Helical" evidence="7">
    <location>
        <begin position="163"/>
        <end position="182"/>
    </location>
</feature>
<dbReference type="InterPro" id="IPR012926">
    <property type="entry name" value="TMEM120A/B"/>
</dbReference>
<sequence length="356" mass="40517">MAEDPVESLIKDTASVINDFASAETTHKKYLKSLETLTADGAASSKALKHVSYVSSQIKKDIHALNKSGTALTDEQKQKLQHAKAELDKVNEKLKTLQYDLPAENSGLYLSIILGSALNVTLLDANSRYRYKKDYESFKMTVTYVVLVMLFLCYMFPSRAIDALANFLLVWYYCTLTIRESILRVNRSRIKGWWVTHHYISCVIAGITLTWNDGECYKESRNLLIGLTAYVSLLQLLQHRYQTGCLRRLHSLGQRDDMDITVEGFSSWMFKGLTFLIPFLLVGYFVQAYCGYCLYAMYFSKKSCGEEWQVIVLSMLFFLVAAGNLITILAVVIRKVTTDSKLNITDLTAKYHPKKE</sequence>
<evidence type="ECO:0000256" key="7">
    <source>
        <dbReference type="SAM" id="Phobius"/>
    </source>
</evidence>
<evidence type="ECO:0000313" key="8">
    <source>
        <dbReference type="Proteomes" id="UP000492821"/>
    </source>
</evidence>
<dbReference type="WBParaSite" id="Pan_g15632.t1">
    <property type="protein sequence ID" value="Pan_g15632.t1"/>
    <property type="gene ID" value="Pan_g15632"/>
</dbReference>
<organism evidence="8 9">
    <name type="scientific">Panagrellus redivivus</name>
    <name type="common">Microworm</name>
    <dbReference type="NCBI Taxonomy" id="6233"/>
    <lineage>
        <taxon>Eukaryota</taxon>
        <taxon>Metazoa</taxon>
        <taxon>Ecdysozoa</taxon>
        <taxon>Nematoda</taxon>
        <taxon>Chromadorea</taxon>
        <taxon>Rhabditida</taxon>
        <taxon>Tylenchina</taxon>
        <taxon>Panagrolaimomorpha</taxon>
        <taxon>Panagrolaimoidea</taxon>
        <taxon>Panagrolaimidae</taxon>
        <taxon>Panagrellus</taxon>
    </lineage>
</organism>
<keyword evidence="6" id="KW-0175">Coiled coil</keyword>
<evidence type="ECO:0000256" key="1">
    <source>
        <dbReference type="ARBA" id="ARBA00004141"/>
    </source>
</evidence>
<evidence type="ECO:0000256" key="2">
    <source>
        <dbReference type="ARBA" id="ARBA00009700"/>
    </source>
</evidence>
<comment type="similarity">
    <text evidence="2">Belongs to the TMEM120 family.</text>
</comment>
<feature type="coiled-coil region" evidence="6">
    <location>
        <begin position="73"/>
        <end position="100"/>
    </location>
</feature>
<evidence type="ECO:0000256" key="4">
    <source>
        <dbReference type="ARBA" id="ARBA00022989"/>
    </source>
</evidence>
<feature type="transmembrane region" description="Helical" evidence="7">
    <location>
        <begin position="107"/>
        <end position="125"/>
    </location>
</feature>
<dbReference type="PANTHER" id="PTHR21433">
    <property type="entry name" value="TRANSMEMBRANE PROTEIN INDUCED BY TUMOR NECROSIS FACTOR ALPHA"/>
    <property type="match status" value="1"/>
</dbReference>
<dbReference type="GO" id="GO:0016020">
    <property type="term" value="C:membrane"/>
    <property type="evidence" value="ECO:0007669"/>
    <property type="project" value="UniProtKB-SubCell"/>
</dbReference>
<name>A0A7E4V234_PANRE</name>
<dbReference type="PANTHER" id="PTHR21433:SF0">
    <property type="entry name" value="TRANSMEMBRANE PROTEIN 120 HOMOLOG"/>
    <property type="match status" value="1"/>
</dbReference>
<evidence type="ECO:0000256" key="3">
    <source>
        <dbReference type="ARBA" id="ARBA00022692"/>
    </source>
</evidence>
<reference evidence="8" key="1">
    <citation type="journal article" date="2013" name="Genetics">
        <title>The draft genome and transcriptome of Panagrellus redivivus are shaped by the harsh demands of a free-living lifestyle.</title>
        <authorList>
            <person name="Srinivasan J."/>
            <person name="Dillman A.R."/>
            <person name="Macchietto M.G."/>
            <person name="Heikkinen L."/>
            <person name="Lakso M."/>
            <person name="Fracchia K.M."/>
            <person name="Antoshechkin I."/>
            <person name="Mortazavi A."/>
            <person name="Wong G."/>
            <person name="Sternberg P.W."/>
        </authorList>
    </citation>
    <scope>NUCLEOTIDE SEQUENCE [LARGE SCALE GENOMIC DNA]</scope>
    <source>
        <strain evidence="8">MT8872</strain>
    </source>
</reference>
<dbReference type="Proteomes" id="UP000492821">
    <property type="component" value="Unassembled WGS sequence"/>
</dbReference>
<keyword evidence="8" id="KW-1185">Reference proteome</keyword>
<dbReference type="AlphaFoldDB" id="A0A7E4V234"/>
<feature type="transmembrane region" description="Helical" evidence="7">
    <location>
        <begin position="310"/>
        <end position="333"/>
    </location>
</feature>
<proteinExistence type="inferred from homology"/>
<reference evidence="9" key="2">
    <citation type="submission" date="2020-10" db="UniProtKB">
        <authorList>
            <consortium name="WormBaseParasite"/>
        </authorList>
    </citation>
    <scope>IDENTIFICATION</scope>
</reference>